<sequence>MALVAHYDFKFHQIDVKIAFLNGDIEKTIYMLQLEGFKSKGLEQLVYKLKNSIYSLMQASRNGMRNLIK</sequence>
<name>A0A2I0B828_9ASPA</name>
<accession>A0A2I0B828</accession>
<dbReference type="Pfam" id="PF07727">
    <property type="entry name" value="RVT_2"/>
    <property type="match status" value="1"/>
</dbReference>
<dbReference type="Proteomes" id="UP000236161">
    <property type="component" value="Unassembled WGS sequence"/>
</dbReference>
<evidence type="ECO:0000313" key="2">
    <source>
        <dbReference type="EMBL" id="PKA63953.1"/>
    </source>
</evidence>
<keyword evidence="3" id="KW-1185">Reference proteome</keyword>
<gene>
    <name evidence="2" type="ORF">AXF42_Ash004964</name>
</gene>
<dbReference type="AlphaFoldDB" id="A0A2I0B828"/>
<evidence type="ECO:0000313" key="3">
    <source>
        <dbReference type="Proteomes" id="UP000236161"/>
    </source>
</evidence>
<dbReference type="InterPro" id="IPR013103">
    <property type="entry name" value="RVT_2"/>
</dbReference>
<protein>
    <submittedName>
        <fullName evidence="2">Retrovirus-related Pol polyprotein from transposon TNT 1-94</fullName>
    </submittedName>
</protein>
<evidence type="ECO:0000259" key="1">
    <source>
        <dbReference type="Pfam" id="PF07727"/>
    </source>
</evidence>
<dbReference type="OrthoDB" id="661927at2759"/>
<feature type="domain" description="Reverse transcriptase Ty1/copia-type" evidence="1">
    <location>
        <begin position="1"/>
        <end position="62"/>
    </location>
</feature>
<proteinExistence type="predicted"/>
<dbReference type="EMBL" id="KZ451906">
    <property type="protein sequence ID" value="PKA63953.1"/>
    <property type="molecule type" value="Genomic_DNA"/>
</dbReference>
<reference evidence="2 3" key="1">
    <citation type="journal article" date="2017" name="Nature">
        <title>The Apostasia genome and the evolution of orchids.</title>
        <authorList>
            <person name="Zhang G.Q."/>
            <person name="Liu K.W."/>
            <person name="Li Z."/>
            <person name="Lohaus R."/>
            <person name="Hsiao Y.Y."/>
            <person name="Niu S.C."/>
            <person name="Wang J.Y."/>
            <person name="Lin Y.C."/>
            <person name="Xu Q."/>
            <person name="Chen L.J."/>
            <person name="Yoshida K."/>
            <person name="Fujiwara S."/>
            <person name="Wang Z.W."/>
            <person name="Zhang Y.Q."/>
            <person name="Mitsuda N."/>
            <person name="Wang M."/>
            <person name="Liu G.H."/>
            <person name="Pecoraro L."/>
            <person name="Huang H.X."/>
            <person name="Xiao X.J."/>
            <person name="Lin M."/>
            <person name="Wu X.Y."/>
            <person name="Wu W.L."/>
            <person name="Chen Y.Y."/>
            <person name="Chang S.B."/>
            <person name="Sakamoto S."/>
            <person name="Ohme-Takagi M."/>
            <person name="Yagi M."/>
            <person name="Zeng S.J."/>
            <person name="Shen C.Y."/>
            <person name="Yeh C.M."/>
            <person name="Luo Y.B."/>
            <person name="Tsai W.C."/>
            <person name="Van de Peer Y."/>
            <person name="Liu Z.J."/>
        </authorList>
    </citation>
    <scope>NUCLEOTIDE SEQUENCE [LARGE SCALE GENOMIC DNA]</scope>
    <source>
        <strain evidence="3">cv. Shenzhen</strain>
        <tissue evidence="2">Stem</tissue>
    </source>
</reference>
<organism evidence="2 3">
    <name type="scientific">Apostasia shenzhenica</name>
    <dbReference type="NCBI Taxonomy" id="1088818"/>
    <lineage>
        <taxon>Eukaryota</taxon>
        <taxon>Viridiplantae</taxon>
        <taxon>Streptophyta</taxon>
        <taxon>Embryophyta</taxon>
        <taxon>Tracheophyta</taxon>
        <taxon>Spermatophyta</taxon>
        <taxon>Magnoliopsida</taxon>
        <taxon>Liliopsida</taxon>
        <taxon>Asparagales</taxon>
        <taxon>Orchidaceae</taxon>
        <taxon>Apostasioideae</taxon>
        <taxon>Apostasia</taxon>
    </lineage>
</organism>